<evidence type="ECO:0000256" key="1">
    <source>
        <dbReference type="SAM" id="MobiDB-lite"/>
    </source>
</evidence>
<comment type="caution">
    <text evidence="2">The sequence shown here is derived from an EMBL/GenBank/DDBJ whole genome shotgun (WGS) entry which is preliminary data.</text>
</comment>
<keyword evidence="3" id="KW-1185">Reference proteome</keyword>
<dbReference type="AlphaFoldDB" id="A0A017TGH9"/>
<name>A0A017TGH9_9BACT</name>
<gene>
    <name evidence="2" type="ORF">CAP_4970</name>
</gene>
<feature type="region of interest" description="Disordered" evidence="1">
    <location>
        <begin position="1"/>
        <end position="38"/>
    </location>
</feature>
<dbReference type="Proteomes" id="UP000019678">
    <property type="component" value="Unassembled WGS sequence"/>
</dbReference>
<protein>
    <submittedName>
        <fullName evidence="2">Uncharacterized protein</fullName>
    </submittedName>
</protein>
<accession>A0A017TGH9</accession>
<organism evidence="2 3">
    <name type="scientific">Chondromyces apiculatus DSM 436</name>
    <dbReference type="NCBI Taxonomy" id="1192034"/>
    <lineage>
        <taxon>Bacteria</taxon>
        <taxon>Pseudomonadati</taxon>
        <taxon>Myxococcota</taxon>
        <taxon>Polyangia</taxon>
        <taxon>Polyangiales</taxon>
        <taxon>Polyangiaceae</taxon>
        <taxon>Chondromyces</taxon>
    </lineage>
</organism>
<dbReference type="EMBL" id="ASRX01000004">
    <property type="protein sequence ID" value="EYF08354.1"/>
    <property type="molecule type" value="Genomic_DNA"/>
</dbReference>
<reference evidence="2 3" key="1">
    <citation type="submission" date="2013-05" db="EMBL/GenBank/DDBJ databases">
        <title>Genome assembly of Chondromyces apiculatus DSM 436.</title>
        <authorList>
            <person name="Sharma G."/>
            <person name="Khatri I."/>
            <person name="Kaur C."/>
            <person name="Mayilraj S."/>
            <person name="Subramanian S."/>
        </authorList>
    </citation>
    <scope>NUCLEOTIDE SEQUENCE [LARGE SCALE GENOMIC DNA]</scope>
    <source>
        <strain evidence="2 3">DSM 436</strain>
    </source>
</reference>
<evidence type="ECO:0000313" key="2">
    <source>
        <dbReference type="EMBL" id="EYF08354.1"/>
    </source>
</evidence>
<evidence type="ECO:0000313" key="3">
    <source>
        <dbReference type="Proteomes" id="UP000019678"/>
    </source>
</evidence>
<proteinExistence type="predicted"/>
<feature type="compositionally biased region" description="Gly residues" evidence="1">
    <location>
        <begin position="29"/>
        <end position="38"/>
    </location>
</feature>
<dbReference type="STRING" id="1192034.CAP_4970"/>
<sequence>MARGEGAHAIAPGQARTPAQGWLGKRGRGCGGQIRVGG</sequence>